<keyword evidence="1" id="KW-1133">Transmembrane helix</keyword>
<dbReference type="EMBL" id="CP071872">
    <property type="protein sequence ID" value="UNM16020.1"/>
    <property type="molecule type" value="Genomic_DNA"/>
</dbReference>
<feature type="transmembrane region" description="Helical" evidence="1">
    <location>
        <begin position="54"/>
        <end position="78"/>
    </location>
</feature>
<evidence type="ECO:0000313" key="2">
    <source>
        <dbReference type="EMBL" id="UNM16020.1"/>
    </source>
</evidence>
<sequence length="92" mass="9033">MNSFATKRTAGTAAAAGLISVIGLTFAGVSVMYIAGMFGLSGSVATQIVNAVEVGGWVLAAAMALVSGGIAGTVVATAKWAISQWGKKVAIS</sequence>
<reference evidence="2 3" key="1">
    <citation type="submission" date="2021-03" db="EMBL/GenBank/DDBJ databases">
        <title>Complete genome of Streptomyces formicae strain 1H-GS9 (DSM 100524).</title>
        <authorList>
            <person name="Atanasov K.E."/>
            <person name="Altabella T."/>
            <person name="Ferrer A."/>
        </authorList>
    </citation>
    <scope>NUCLEOTIDE SEQUENCE [LARGE SCALE GENOMIC DNA]</scope>
    <source>
        <strain evidence="2 3">1H-GS9</strain>
    </source>
</reference>
<evidence type="ECO:0000256" key="1">
    <source>
        <dbReference type="SAM" id="Phobius"/>
    </source>
</evidence>
<dbReference type="Pfam" id="PF09221">
    <property type="entry name" value="Bacteriocin_IId"/>
    <property type="match status" value="1"/>
</dbReference>
<organism evidence="2 3">
    <name type="scientific">Streptomyces formicae</name>
    <dbReference type="NCBI Taxonomy" id="1616117"/>
    <lineage>
        <taxon>Bacteria</taxon>
        <taxon>Bacillati</taxon>
        <taxon>Actinomycetota</taxon>
        <taxon>Actinomycetes</taxon>
        <taxon>Kitasatosporales</taxon>
        <taxon>Streptomycetaceae</taxon>
        <taxon>Streptomyces</taxon>
    </lineage>
</organism>
<keyword evidence="3" id="KW-1185">Reference proteome</keyword>
<dbReference type="RefSeq" id="WP_242338294.1">
    <property type="nucleotide sequence ID" value="NZ_CP071872.1"/>
</dbReference>
<accession>A0ABY3WWK0</accession>
<dbReference type="Proteomes" id="UP000828924">
    <property type="component" value="Chromosome"/>
</dbReference>
<keyword evidence="1" id="KW-0472">Membrane</keyword>
<gene>
    <name evidence="2" type="ORF">J4032_35210</name>
</gene>
<feature type="transmembrane region" description="Helical" evidence="1">
    <location>
        <begin position="12"/>
        <end position="34"/>
    </location>
</feature>
<protein>
    <submittedName>
        <fullName evidence="2">Uberolysin/carnocyclin family circular bacteriocin</fullName>
    </submittedName>
</protein>
<evidence type="ECO:0000313" key="3">
    <source>
        <dbReference type="Proteomes" id="UP000828924"/>
    </source>
</evidence>
<keyword evidence="1" id="KW-0812">Transmembrane</keyword>
<proteinExistence type="predicted"/>
<name>A0ABY3WWK0_9ACTN</name>
<dbReference type="InterPro" id="IPR020038">
    <property type="entry name" value="Circ_bacteriocin"/>
</dbReference>